<name>A0ABU2P1J8_9ACTN</name>
<dbReference type="SMART" id="SM00347">
    <property type="entry name" value="HTH_MARR"/>
    <property type="match status" value="1"/>
</dbReference>
<dbReference type="PROSITE" id="PS50995">
    <property type="entry name" value="HTH_MARR_2"/>
    <property type="match status" value="1"/>
</dbReference>
<dbReference type="InterPro" id="IPR036390">
    <property type="entry name" value="WH_DNA-bd_sf"/>
</dbReference>
<dbReference type="RefSeq" id="WP_311678179.1">
    <property type="nucleotide sequence ID" value="NZ_JAVREU010000001.1"/>
</dbReference>
<sequence length="174" mass="18449">MAIGALDESMALAGAAAPSAGWSYVARFCSLVKARTGRQLRASCGLALSEYTALALIERAEEEGGRPLGVQEIAGGAGLSQSAASRLVARLEARGLLVRLTCHGDLRRAHLGLRSAGRELLESARHVHDAALRDAMAFAARHSEFRQLVQRITAEMSPAPVPNHVTEGGRRQTS</sequence>
<protein>
    <submittedName>
        <fullName evidence="2">MarR family transcriptional regulator</fullName>
    </submittedName>
</protein>
<dbReference type="PANTHER" id="PTHR33164">
    <property type="entry name" value="TRANSCRIPTIONAL REGULATOR, MARR FAMILY"/>
    <property type="match status" value="1"/>
</dbReference>
<keyword evidence="3" id="KW-1185">Reference proteome</keyword>
<dbReference type="SUPFAM" id="SSF46785">
    <property type="entry name" value="Winged helix' DNA-binding domain"/>
    <property type="match status" value="1"/>
</dbReference>
<gene>
    <name evidence="2" type="ORF">RM641_01010</name>
</gene>
<dbReference type="Gene3D" id="1.10.10.10">
    <property type="entry name" value="Winged helix-like DNA-binding domain superfamily/Winged helix DNA-binding domain"/>
    <property type="match status" value="1"/>
</dbReference>
<comment type="caution">
    <text evidence="2">The sequence shown here is derived from an EMBL/GenBank/DDBJ whole genome shotgun (WGS) entry which is preliminary data.</text>
</comment>
<accession>A0ABU2P1J8</accession>
<dbReference type="InterPro" id="IPR000835">
    <property type="entry name" value="HTH_MarR-typ"/>
</dbReference>
<dbReference type="InterPro" id="IPR039422">
    <property type="entry name" value="MarR/SlyA-like"/>
</dbReference>
<evidence type="ECO:0000259" key="1">
    <source>
        <dbReference type="PROSITE" id="PS50995"/>
    </source>
</evidence>
<dbReference type="Proteomes" id="UP001183586">
    <property type="component" value="Unassembled WGS sequence"/>
</dbReference>
<dbReference type="InterPro" id="IPR036388">
    <property type="entry name" value="WH-like_DNA-bd_sf"/>
</dbReference>
<feature type="domain" description="HTH marR-type" evidence="1">
    <location>
        <begin position="1"/>
        <end position="154"/>
    </location>
</feature>
<dbReference type="EMBL" id="JAVREU010000001">
    <property type="protein sequence ID" value="MDT0386004.1"/>
    <property type="molecule type" value="Genomic_DNA"/>
</dbReference>
<evidence type="ECO:0000313" key="3">
    <source>
        <dbReference type="Proteomes" id="UP001183586"/>
    </source>
</evidence>
<dbReference type="Pfam" id="PF12802">
    <property type="entry name" value="MarR_2"/>
    <property type="match status" value="1"/>
</dbReference>
<organism evidence="2 3">
    <name type="scientific">Streptomyces dubilierae</name>
    <dbReference type="NCBI Taxonomy" id="3075533"/>
    <lineage>
        <taxon>Bacteria</taxon>
        <taxon>Bacillati</taxon>
        <taxon>Actinomycetota</taxon>
        <taxon>Actinomycetes</taxon>
        <taxon>Kitasatosporales</taxon>
        <taxon>Streptomycetaceae</taxon>
        <taxon>Streptomyces</taxon>
    </lineage>
</organism>
<proteinExistence type="predicted"/>
<reference evidence="3" key="1">
    <citation type="submission" date="2023-07" db="EMBL/GenBank/DDBJ databases">
        <title>30 novel species of actinomycetes from the DSMZ collection.</title>
        <authorList>
            <person name="Nouioui I."/>
        </authorList>
    </citation>
    <scope>NUCLEOTIDE SEQUENCE [LARGE SCALE GENOMIC DNA]</scope>
    <source>
        <strain evidence="3">DSM 41921</strain>
    </source>
</reference>
<dbReference type="PANTHER" id="PTHR33164:SF99">
    <property type="entry name" value="MARR FAMILY REGULATORY PROTEIN"/>
    <property type="match status" value="1"/>
</dbReference>
<evidence type="ECO:0000313" key="2">
    <source>
        <dbReference type="EMBL" id="MDT0386004.1"/>
    </source>
</evidence>